<evidence type="ECO:0000256" key="5">
    <source>
        <dbReference type="SAM" id="SignalP"/>
    </source>
</evidence>
<protein>
    <submittedName>
        <fullName evidence="7">Cytochrome c</fullName>
    </submittedName>
</protein>
<feature type="chain" id="PRO_5045955703" evidence="5">
    <location>
        <begin position="28"/>
        <end position="142"/>
    </location>
</feature>
<keyword evidence="3 4" id="KW-0408">Iron</keyword>
<dbReference type="InterPro" id="IPR009056">
    <property type="entry name" value="Cyt_c-like_dom"/>
</dbReference>
<sequence>MRFAPQLVAVMGCALAMGFVAPRPASAQAEEKPYQIENGKVDRGTYNGYRRYGNACERCHGQDGSGSSFAPDLTQSLKRLSHEQFAETVINGRQNVTSSQQSVMPPFGQVEDVVLYLDDIYAYLKARSDGVLGHGRPQRMAN</sequence>
<accession>A0ABS9VZ61</accession>
<comment type="caution">
    <text evidence="7">The sequence shown here is derived from an EMBL/GenBank/DDBJ whole genome shotgun (WGS) entry which is preliminary data.</text>
</comment>
<keyword evidence="5" id="KW-0732">Signal</keyword>
<dbReference type="EMBL" id="JALBUU010000004">
    <property type="protein sequence ID" value="MCI0752192.1"/>
    <property type="molecule type" value="Genomic_DNA"/>
</dbReference>
<evidence type="ECO:0000256" key="1">
    <source>
        <dbReference type="ARBA" id="ARBA00022617"/>
    </source>
</evidence>
<evidence type="ECO:0000256" key="2">
    <source>
        <dbReference type="ARBA" id="ARBA00022723"/>
    </source>
</evidence>
<keyword evidence="2 4" id="KW-0479">Metal-binding</keyword>
<feature type="domain" description="Cytochrome c" evidence="6">
    <location>
        <begin position="43"/>
        <end position="128"/>
    </location>
</feature>
<dbReference type="SUPFAM" id="SSF46626">
    <property type="entry name" value="Cytochrome c"/>
    <property type="match status" value="1"/>
</dbReference>
<evidence type="ECO:0000256" key="3">
    <source>
        <dbReference type="ARBA" id="ARBA00023004"/>
    </source>
</evidence>
<evidence type="ECO:0000313" key="8">
    <source>
        <dbReference type="Proteomes" id="UP001201985"/>
    </source>
</evidence>
<dbReference type="InterPro" id="IPR036909">
    <property type="entry name" value="Cyt_c-like_dom_sf"/>
</dbReference>
<evidence type="ECO:0000256" key="4">
    <source>
        <dbReference type="PROSITE-ProRule" id="PRU00433"/>
    </source>
</evidence>
<evidence type="ECO:0000313" key="7">
    <source>
        <dbReference type="EMBL" id="MCI0752192.1"/>
    </source>
</evidence>
<dbReference type="PROSITE" id="PS51007">
    <property type="entry name" value="CYTC"/>
    <property type="match status" value="1"/>
</dbReference>
<organism evidence="7 8">
    <name type="scientific">Teichococcus vastitatis</name>
    <dbReference type="NCBI Taxonomy" id="2307076"/>
    <lineage>
        <taxon>Bacteria</taxon>
        <taxon>Pseudomonadati</taxon>
        <taxon>Pseudomonadota</taxon>
        <taxon>Alphaproteobacteria</taxon>
        <taxon>Acetobacterales</taxon>
        <taxon>Roseomonadaceae</taxon>
        <taxon>Roseomonas</taxon>
    </lineage>
</organism>
<feature type="signal peptide" evidence="5">
    <location>
        <begin position="1"/>
        <end position="27"/>
    </location>
</feature>
<gene>
    <name evidence="7" type="ORF">MON41_00260</name>
</gene>
<evidence type="ECO:0000259" key="6">
    <source>
        <dbReference type="PROSITE" id="PS51007"/>
    </source>
</evidence>
<dbReference type="RefSeq" id="WP_157985806.1">
    <property type="nucleotide sequence ID" value="NZ_JALBUU010000004.1"/>
</dbReference>
<name>A0ABS9VZ61_9PROT</name>
<dbReference type="Gene3D" id="1.10.760.10">
    <property type="entry name" value="Cytochrome c-like domain"/>
    <property type="match status" value="1"/>
</dbReference>
<dbReference type="Pfam" id="PF13442">
    <property type="entry name" value="Cytochrome_CBB3"/>
    <property type="match status" value="1"/>
</dbReference>
<dbReference type="Proteomes" id="UP001201985">
    <property type="component" value="Unassembled WGS sequence"/>
</dbReference>
<proteinExistence type="predicted"/>
<keyword evidence="8" id="KW-1185">Reference proteome</keyword>
<reference evidence="7 8" key="1">
    <citation type="submission" date="2022-03" db="EMBL/GenBank/DDBJ databases">
        <title>Complete genome analysis of Roseomonas KG 17.1 : a prolific producer of plant growth promoters.</title>
        <authorList>
            <person name="Saadouli I."/>
            <person name="Najjari A."/>
            <person name="Mosbah A."/>
            <person name="Ouzari H.I."/>
        </authorList>
    </citation>
    <scope>NUCLEOTIDE SEQUENCE [LARGE SCALE GENOMIC DNA]</scope>
    <source>
        <strain evidence="7 8">KG17-1</strain>
    </source>
</reference>
<keyword evidence="1 4" id="KW-0349">Heme</keyword>